<dbReference type="SUPFAM" id="SSF53756">
    <property type="entry name" value="UDP-Glycosyltransferase/glycogen phosphorylase"/>
    <property type="match status" value="1"/>
</dbReference>
<feature type="domain" description="Glycosyl transferase family 1" evidence="2">
    <location>
        <begin position="191"/>
        <end position="343"/>
    </location>
</feature>
<accession>A0A2T3N0G4</accession>
<dbReference type="OrthoDB" id="9802525at2"/>
<dbReference type="EMBL" id="PYMC01000004">
    <property type="protein sequence ID" value="PSW05759.1"/>
    <property type="molecule type" value="Genomic_DNA"/>
</dbReference>
<keyword evidence="1" id="KW-0472">Membrane</keyword>
<keyword evidence="4" id="KW-1185">Reference proteome</keyword>
<keyword evidence="1" id="KW-0812">Transmembrane</keyword>
<dbReference type="Pfam" id="PF00534">
    <property type="entry name" value="Glycos_transf_1"/>
    <property type="match status" value="1"/>
</dbReference>
<feature type="transmembrane region" description="Helical" evidence="1">
    <location>
        <begin position="70"/>
        <end position="90"/>
    </location>
</feature>
<evidence type="ECO:0000313" key="3">
    <source>
        <dbReference type="EMBL" id="PSW05759.1"/>
    </source>
</evidence>
<reference evidence="3 4" key="1">
    <citation type="submission" date="2018-03" db="EMBL/GenBank/DDBJ databases">
        <title>Whole genome sequencing of Histamine producing bacteria.</title>
        <authorList>
            <person name="Butler K."/>
        </authorList>
    </citation>
    <scope>NUCLEOTIDE SEQUENCE [LARGE SCALE GENOMIC DNA]</scope>
    <source>
        <strain evidence="3 4">DSM 16190</strain>
    </source>
</reference>
<comment type="caution">
    <text evidence="3">The sequence shown here is derived from an EMBL/GenBank/DDBJ whole genome shotgun (WGS) entry which is preliminary data.</text>
</comment>
<dbReference type="PANTHER" id="PTHR12526:SF630">
    <property type="entry name" value="GLYCOSYLTRANSFERASE"/>
    <property type="match status" value="1"/>
</dbReference>
<dbReference type="GO" id="GO:1901135">
    <property type="term" value="P:carbohydrate derivative metabolic process"/>
    <property type="evidence" value="ECO:0007669"/>
    <property type="project" value="UniProtKB-ARBA"/>
</dbReference>
<dbReference type="Proteomes" id="UP000240904">
    <property type="component" value="Unassembled WGS sequence"/>
</dbReference>
<keyword evidence="1" id="KW-1133">Transmembrane helix</keyword>
<dbReference type="AlphaFoldDB" id="A0A2T3N0G4"/>
<dbReference type="CDD" id="cd03801">
    <property type="entry name" value="GT4_PimA-like"/>
    <property type="match status" value="1"/>
</dbReference>
<protein>
    <submittedName>
        <fullName evidence="3">Glycosyltransferase</fullName>
    </submittedName>
</protein>
<proteinExistence type="predicted"/>
<keyword evidence="3" id="KW-0808">Transferase</keyword>
<gene>
    <name evidence="3" type="ORF">C9I89_08490</name>
</gene>
<dbReference type="GO" id="GO:0016757">
    <property type="term" value="F:glycosyltransferase activity"/>
    <property type="evidence" value="ECO:0007669"/>
    <property type="project" value="InterPro"/>
</dbReference>
<dbReference type="RefSeq" id="WP_107282911.1">
    <property type="nucleotide sequence ID" value="NZ_PYMC01000004.1"/>
</dbReference>
<dbReference type="Gene3D" id="3.40.50.2000">
    <property type="entry name" value="Glycogen Phosphorylase B"/>
    <property type="match status" value="2"/>
</dbReference>
<organism evidence="3 4">
    <name type="scientific">Photobacterium lipolyticum</name>
    <dbReference type="NCBI Taxonomy" id="266810"/>
    <lineage>
        <taxon>Bacteria</taxon>
        <taxon>Pseudomonadati</taxon>
        <taxon>Pseudomonadota</taxon>
        <taxon>Gammaproteobacteria</taxon>
        <taxon>Vibrionales</taxon>
        <taxon>Vibrionaceae</taxon>
        <taxon>Photobacterium</taxon>
    </lineage>
</organism>
<dbReference type="PANTHER" id="PTHR12526">
    <property type="entry name" value="GLYCOSYLTRANSFERASE"/>
    <property type="match status" value="1"/>
</dbReference>
<evidence type="ECO:0000313" key="4">
    <source>
        <dbReference type="Proteomes" id="UP000240904"/>
    </source>
</evidence>
<sequence>MKIKKHILVWDGIAFAGGSKNATLSLLKTLDSNQVSITVITKDPTSWQGGAIKKLQLLEMRWLANKTQGVLFFIKHLLLVFNLIIARLRFGKIDMVIGASGPGGDFTLYFARLLFRFVLVQLVHGPVACSRSIGRCLIKADAVFYLASTEESLQNALHRFRGFSEELVNINRFQVFNNGLSLKHWPQACQQQHPQLFWAASLLKWKGLDLFVQALQQLDINERPQTHICYIRPKQINLLISKAPVALERVHWHEMPDHLDTIRAQSNIFVSTSQSEPFGLSILEAMAAGHCILIPDDGAYWDQVLVDGESCVKYQAGNAADLAVKIRQLRDNEKLRRRLGKASFKIAQNYVADDLYRPLTKRIYHALGITLSKHRRMPPFATERA</sequence>
<evidence type="ECO:0000259" key="2">
    <source>
        <dbReference type="Pfam" id="PF00534"/>
    </source>
</evidence>
<name>A0A2T3N0G4_9GAMM</name>
<evidence type="ECO:0000256" key="1">
    <source>
        <dbReference type="SAM" id="Phobius"/>
    </source>
</evidence>
<dbReference type="InterPro" id="IPR001296">
    <property type="entry name" value="Glyco_trans_1"/>
</dbReference>